<gene>
    <name evidence="10" type="primary">CENPO</name>
</gene>
<keyword evidence="5" id="KW-0158">Chromosome</keyword>
<dbReference type="OrthoDB" id="10050372at2759"/>
<dbReference type="Proteomes" id="UP000694569">
    <property type="component" value="Unplaced"/>
</dbReference>
<evidence type="ECO:0000313" key="11">
    <source>
        <dbReference type="Proteomes" id="UP000694569"/>
    </source>
</evidence>
<keyword evidence="8" id="KW-0175">Coiled coil</keyword>
<evidence type="ECO:0000256" key="6">
    <source>
        <dbReference type="ARBA" id="ARBA00023242"/>
    </source>
</evidence>
<evidence type="ECO:0000256" key="9">
    <source>
        <dbReference type="SAM" id="MobiDB-lite"/>
    </source>
</evidence>
<feature type="region of interest" description="Disordered" evidence="9">
    <location>
        <begin position="69"/>
        <end position="90"/>
    </location>
</feature>
<evidence type="ECO:0000256" key="5">
    <source>
        <dbReference type="ARBA" id="ARBA00022454"/>
    </source>
</evidence>
<comment type="similarity">
    <text evidence="3">Belongs to the CENP-O/MCM21 family.</text>
</comment>
<evidence type="ECO:0000256" key="7">
    <source>
        <dbReference type="ARBA" id="ARBA00023328"/>
    </source>
</evidence>
<feature type="coiled-coil region" evidence="8">
    <location>
        <begin position="33"/>
        <end position="67"/>
    </location>
</feature>
<evidence type="ECO:0000256" key="3">
    <source>
        <dbReference type="ARBA" id="ARBA00007321"/>
    </source>
</evidence>
<dbReference type="AlphaFoldDB" id="A0A8C5N102"/>
<evidence type="ECO:0000256" key="1">
    <source>
        <dbReference type="ARBA" id="ARBA00004123"/>
    </source>
</evidence>
<reference evidence="10" key="1">
    <citation type="submission" date="2025-08" db="UniProtKB">
        <authorList>
            <consortium name="Ensembl"/>
        </authorList>
    </citation>
    <scope>IDENTIFICATION</scope>
</reference>
<reference evidence="10" key="2">
    <citation type="submission" date="2025-09" db="UniProtKB">
        <authorList>
            <consortium name="Ensembl"/>
        </authorList>
    </citation>
    <scope>IDENTIFICATION</scope>
</reference>
<dbReference type="GO" id="GO:0005634">
    <property type="term" value="C:nucleus"/>
    <property type="evidence" value="ECO:0007669"/>
    <property type="project" value="UniProtKB-SubCell"/>
</dbReference>
<evidence type="ECO:0000256" key="2">
    <source>
        <dbReference type="ARBA" id="ARBA00004584"/>
    </source>
</evidence>
<keyword evidence="7" id="KW-0137">Centromere</keyword>
<feature type="compositionally biased region" description="Polar residues" evidence="9">
    <location>
        <begin position="70"/>
        <end position="87"/>
    </location>
</feature>
<dbReference type="CDD" id="cd23835">
    <property type="entry name" value="DRWD-N_CENP-O"/>
    <property type="match status" value="1"/>
</dbReference>
<comment type="subcellular location">
    <subcellularLocation>
        <location evidence="2">Chromosome</location>
        <location evidence="2">Centromere</location>
    </subcellularLocation>
    <subcellularLocation>
        <location evidence="1">Nucleus</location>
    </subcellularLocation>
</comment>
<keyword evidence="11" id="KW-1185">Reference proteome</keyword>
<organism evidence="10 11">
    <name type="scientific">Leptobrachium leishanense</name>
    <name type="common">Leishan spiny toad</name>
    <dbReference type="NCBI Taxonomy" id="445787"/>
    <lineage>
        <taxon>Eukaryota</taxon>
        <taxon>Metazoa</taxon>
        <taxon>Chordata</taxon>
        <taxon>Craniata</taxon>
        <taxon>Vertebrata</taxon>
        <taxon>Euteleostomi</taxon>
        <taxon>Amphibia</taxon>
        <taxon>Batrachia</taxon>
        <taxon>Anura</taxon>
        <taxon>Pelobatoidea</taxon>
        <taxon>Megophryidae</taxon>
        <taxon>Leptobrachium</taxon>
    </lineage>
</organism>
<accession>A0A8C5N102</accession>
<dbReference type="PANTHER" id="PTHR14582">
    <property type="entry name" value="INNER KINETOCHORE SUBUNIT MAL2"/>
    <property type="match status" value="1"/>
</dbReference>
<dbReference type="PANTHER" id="PTHR14582:SF1">
    <property type="entry name" value="CENTROMERE PROTEIN O"/>
    <property type="match status" value="1"/>
</dbReference>
<keyword evidence="6" id="KW-0539">Nucleus</keyword>
<dbReference type="InterPro" id="IPR018464">
    <property type="entry name" value="CENP-O"/>
</dbReference>
<dbReference type="GO" id="GO:0031511">
    <property type="term" value="C:Mis6-Sim4 complex"/>
    <property type="evidence" value="ECO:0007669"/>
    <property type="project" value="TreeGrafter"/>
</dbReference>
<dbReference type="GeneTree" id="ENSGT00390000016702"/>
<evidence type="ECO:0000256" key="8">
    <source>
        <dbReference type="SAM" id="Coils"/>
    </source>
</evidence>
<dbReference type="Ensembl" id="ENSLLET00000020783.1">
    <property type="protein sequence ID" value="ENSLLEP00000019995.1"/>
    <property type="gene ID" value="ENSLLEG00000012699.1"/>
</dbReference>
<evidence type="ECO:0000313" key="10">
    <source>
        <dbReference type="Ensembl" id="ENSLLEP00000019995.1"/>
    </source>
</evidence>
<evidence type="ECO:0000256" key="4">
    <source>
        <dbReference type="ARBA" id="ARBA00016395"/>
    </source>
</evidence>
<sequence>MDEAQTFFREGVMVHLEELETLSHKLALRQEQKRQDRETLEGMKETLIRLRKERDELLAKVSVQEAKIHSLTTQNQPGSDSQPTAETRGNPDAETLLEEVKGILQADWLTGISGKLTRRGACICISTAFEGKYLDSYYLDLVLGSNPRIERHSIPAFIPLDQIANTHLQADLKKFLVLLFQHLNAYAGRKYQAEQLQALPLIATPGTLQKNSLYTLLTFEYNLDVEGADVCFCAKVLYGDLTRVLPTEVHITCKDPAQSLTDTISSHSKLFYKKPLHQALDYLKSANETLVHTSASLSGAGLF</sequence>
<proteinExistence type="inferred from homology"/>
<name>A0A8C5N102_9ANUR</name>
<protein>
    <recommendedName>
        <fullName evidence="4">Centromere protein O</fullName>
    </recommendedName>
</protein>
<dbReference type="Pfam" id="PF09496">
    <property type="entry name" value="CENP-O"/>
    <property type="match status" value="1"/>
</dbReference>
<dbReference type="CDD" id="cd23836">
    <property type="entry name" value="DRWD-C_CENP-O"/>
    <property type="match status" value="1"/>
</dbReference>